<dbReference type="Proteomes" id="UP001474421">
    <property type="component" value="Unassembled WGS sequence"/>
</dbReference>
<dbReference type="InterPro" id="IPR038358">
    <property type="entry name" value="VPS28_N_sf"/>
</dbReference>
<feature type="compositionally biased region" description="Basic and acidic residues" evidence="8">
    <location>
        <begin position="33"/>
        <end position="43"/>
    </location>
</feature>
<evidence type="ECO:0000256" key="8">
    <source>
        <dbReference type="SAM" id="MobiDB-lite"/>
    </source>
</evidence>
<dbReference type="Gene3D" id="1.20.1440.200">
    <property type="match status" value="1"/>
</dbReference>
<dbReference type="GO" id="GO:0043328">
    <property type="term" value="P:protein transport to vacuole involved in ubiquitin-dependent protein catabolic process via the multivesicular body sorting pathway"/>
    <property type="evidence" value="ECO:0007669"/>
    <property type="project" value="TreeGrafter"/>
</dbReference>
<evidence type="ECO:0000256" key="1">
    <source>
        <dbReference type="ARBA" id="ARBA00004177"/>
    </source>
</evidence>
<feature type="domain" description="VPS28 N-terminal" evidence="10">
    <location>
        <begin position="122"/>
        <end position="229"/>
    </location>
</feature>
<evidence type="ECO:0000256" key="7">
    <source>
        <dbReference type="PROSITE-ProRule" id="PRU00642"/>
    </source>
</evidence>
<comment type="caution">
    <text evidence="11">The sequence shown here is derived from an EMBL/GenBank/DDBJ whole genome shotgun (WGS) entry which is preliminary data.</text>
</comment>
<gene>
    <name evidence="11" type="ORF">NXF25_007665</name>
</gene>
<dbReference type="AlphaFoldDB" id="A0AAW1BLN7"/>
<evidence type="ECO:0000256" key="5">
    <source>
        <dbReference type="ARBA" id="ARBA00022927"/>
    </source>
</evidence>
<feature type="region of interest" description="Disordered" evidence="8">
    <location>
        <begin position="1"/>
        <end position="56"/>
    </location>
</feature>
<feature type="domain" description="VPS28 C-terminal" evidence="9">
    <location>
        <begin position="233"/>
        <end position="329"/>
    </location>
</feature>
<evidence type="ECO:0000256" key="4">
    <source>
        <dbReference type="ARBA" id="ARBA00022753"/>
    </source>
</evidence>
<dbReference type="FunFam" id="1.20.120.1130:FF:000001">
    <property type="entry name" value="Vacuolar protein sorting-associated protein 28 homolog"/>
    <property type="match status" value="1"/>
</dbReference>
<evidence type="ECO:0000259" key="9">
    <source>
        <dbReference type="PROSITE" id="PS51310"/>
    </source>
</evidence>
<dbReference type="InterPro" id="IPR017899">
    <property type="entry name" value="VPS28_C"/>
</dbReference>
<evidence type="ECO:0000313" key="11">
    <source>
        <dbReference type="EMBL" id="KAK9402838.1"/>
    </source>
</evidence>
<dbReference type="SUPFAM" id="SSF140111">
    <property type="entry name" value="Endosomal sorting complex assembly domain"/>
    <property type="match status" value="1"/>
</dbReference>
<evidence type="ECO:0000256" key="6">
    <source>
        <dbReference type="ARBA" id="ARBA00062290"/>
    </source>
</evidence>
<dbReference type="InterPro" id="IPR007143">
    <property type="entry name" value="Vps28"/>
</dbReference>
<proteinExistence type="inferred from homology"/>
<dbReference type="PANTHER" id="PTHR12937">
    <property type="entry name" value="VACUOLAR PROTEIN SORTING 28, ISOFORM 2 VPS28"/>
    <property type="match status" value="1"/>
</dbReference>
<dbReference type="GO" id="GO:0000813">
    <property type="term" value="C:ESCRT I complex"/>
    <property type="evidence" value="ECO:0007669"/>
    <property type="project" value="InterPro"/>
</dbReference>
<sequence>MVAGPEVGVPSRGRATKGKLSGRGARAAPACPIERRAEEERSGRPGQPIGRASGKRACAAEAAGEAGLSAGWAAGWRRELLPGAGRGPPRFSLAPPPFSAAPPLQPAGRMFHGIPANAGMGAPGNKPELYEAMKLYKNAREREKYDNMAELFAVVKTMQALEKAYIKDCVNPNEYTAACSRLLVQYKAAFKQVQGLEINSIDDFCRRFRLDCPLAMERIKEDRPITIKDDKGNLNRCIADIVSLFITVMDKLRLEIRAMDEIQPDLRELMETMNRMSHLPPDFEGRQKVSQWLQTLSGMSASDELDDSQVRQMLFDLESAYNAFNRFLHS</sequence>
<name>A0AAW1BLN7_CROAD</name>
<dbReference type="FunFam" id="1.20.1440.200:FF:000001">
    <property type="entry name" value="Vacuolar protein sorting-associated protein 28 homolog"/>
    <property type="match status" value="1"/>
</dbReference>
<evidence type="ECO:0000256" key="2">
    <source>
        <dbReference type="ARBA" id="ARBA00020968"/>
    </source>
</evidence>
<dbReference type="SUPFAM" id="SSF140427">
    <property type="entry name" value="VPS28 C-terminal domain-like"/>
    <property type="match status" value="1"/>
</dbReference>
<keyword evidence="4" id="KW-0967">Endosome</keyword>
<dbReference type="PANTHER" id="PTHR12937:SF0">
    <property type="entry name" value="VACUOLAR PROTEIN SORTING-ASSOCIATED PROTEIN 28 HOMOLOG"/>
    <property type="match status" value="1"/>
</dbReference>
<dbReference type="InterPro" id="IPR037202">
    <property type="entry name" value="ESCRT_assembly_dom"/>
</dbReference>
<keyword evidence="3 7" id="KW-0813">Transport</keyword>
<comment type="subunit">
    <text evidence="6">Component of the ESCRT-I complex (endosomal sorting complex required for transport I) which consists of TSG101, VPS28, a VPS37 protein (VPS37A to -D) and MVB12A or MVB12B in a 1:1:1:1 stoichiometry. Interacts with TSG101, VPS37B, VPS37C, MVB12A and MVB12B. Component of an ESCRT-I complex (endosomal sorting complex required for transport I) which consists of TSG101, VPS28, VPS37A and UBAP1 in a 1:1:1:1 stoichiometry. Interacts with VPS36; the interaction mediates the association with the ESCRT-II complex. Interacts with SNF8 and VPS25. Interacts with CEP55.</text>
</comment>
<dbReference type="InterPro" id="IPR037206">
    <property type="entry name" value="VPS28_C_sf"/>
</dbReference>
<organism evidence="11 12">
    <name type="scientific">Crotalus adamanteus</name>
    <name type="common">Eastern diamondback rattlesnake</name>
    <dbReference type="NCBI Taxonomy" id="8729"/>
    <lineage>
        <taxon>Eukaryota</taxon>
        <taxon>Metazoa</taxon>
        <taxon>Chordata</taxon>
        <taxon>Craniata</taxon>
        <taxon>Vertebrata</taxon>
        <taxon>Euteleostomi</taxon>
        <taxon>Lepidosauria</taxon>
        <taxon>Squamata</taxon>
        <taxon>Bifurcata</taxon>
        <taxon>Unidentata</taxon>
        <taxon>Episquamata</taxon>
        <taxon>Toxicofera</taxon>
        <taxon>Serpentes</taxon>
        <taxon>Colubroidea</taxon>
        <taxon>Viperidae</taxon>
        <taxon>Crotalinae</taxon>
        <taxon>Crotalus</taxon>
    </lineage>
</organism>
<evidence type="ECO:0000313" key="12">
    <source>
        <dbReference type="Proteomes" id="UP001474421"/>
    </source>
</evidence>
<protein>
    <recommendedName>
        <fullName evidence="2">Vacuolar protein sorting-associated protein 28 homolog</fullName>
    </recommendedName>
</protein>
<keyword evidence="5 7" id="KW-0653">Protein transport</keyword>
<dbReference type="Pfam" id="PF03997">
    <property type="entry name" value="VPS28"/>
    <property type="match status" value="1"/>
</dbReference>
<dbReference type="GO" id="GO:0044877">
    <property type="term" value="F:protein-containing complex binding"/>
    <property type="evidence" value="ECO:0007669"/>
    <property type="project" value="TreeGrafter"/>
</dbReference>
<keyword evidence="12" id="KW-1185">Reference proteome</keyword>
<evidence type="ECO:0000256" key="3">
    <source>
        <dbReference type="ARBA" id="ARBA00022448"/>
    </source>
</evidence>
<dbReference type="PROSITE" id="PS51313">
    <property type="entry name" value="VPS28_N"/>
    <property type="match status" value="1"/>
</dbReference>
<dbReference type="Gene3D" id="1.20.120.1130">
    <property type="match status" value="1"/>
</dbReference>
<accession>A0AAW1BLN7</accession>
<comment type="subcellular location">
    <subcellularLocation>
        <location evidence="1">Endosome</location>
    </subcellularLocation>
</comment>
<reference evidence="11 12" key="1">
    <citation type="journal article" date="2024" name="Proc. Natl. Acad. Sci. U.S.A.">
        <title>The genetic regulatory architecture and epigenomic basis for age-related changes in rattlesnake venom.</title>
        <authorList>
            <person name="Hogan M.P."/>
            <person name="Holding M.L."/>
            <person name="Nystrom G.S."/>
            <person name="Colston T.J."/>
            <person name="Bartlett D.A."/>
            <person name="Mason A.J."/>
            <person name="Ellsworth S.A."/>
            <person name="Rautsaw R.M."/>
            <person name="Lawrence K.C."/>
            <person name="Strickland J.L."/>
            <person name="He B."/>
            <person name="Fraser P."/>
            <person name="Margres M.J."/>
            <person name="Gilbert D.M."/>
            <person name="Gibbs H.L."/>
            <person name="Parkinson C.L."/>
            <person name="Rokyta D.R."/>
        </authorList>
    </citation>
    <scope>NUCLEOTIDE SEQUENCE [LARGE SCALE GENOMIC DNA]</scope>
    <source>
        <strain evidence="11">DRR0105</strain>
    </source>
</reference>
<dbReference type="EMBL" id="JAOTOJ010000003">
    <property type="protein sequence ID" value="KAK9402838.1"/>
    <property type="molecule type" value="Genomic_DNA"/>
</dbReference>
<evidence type="ECO:0000259" key="10">
    <source>
        <dbReference type="PROSITE" id="PS51313"/>
    </source>
</evidence>
<dbReference type="PROSITE" id="PS51310">
    <property type="entry name" value="VPS28_C"/>
    <property type="match status" value="1"/>
</dbReference>
<dbReference type="InterPro" id="IPR017898">
    <property type="entry name" value="VPS28_N"/>
</dbReference>
<comment type="similarity">
    <text evidence="7">Belongs to the VPS28 family.</text>
</comment>